<dbReference type="VEuPathDB" id="FungiDB:HMPREF1544_06795"/>
<evidence type="ECO:0000256" key="3">
    <source>
        <dbReference type="ARBA" id="ARBA00022833"/>
    </source>
</evidence>
<keyword evidence="3" id="KW-0862">Zinc</keyword>
<evidence type="ECO:0000259" key="6">
    <source>
        <dbReference type="PROSITE" id="PS50089"/>
    </source>
</evidence>
<dbReference type="Pfam" id="PF13639">
    <property type="entry name" value="zf-RING_2"/>
    <property type="match status" value="1"/>
</dbReference>
<feature type="domain" description="RING-type" evidence="6">
    <location>
        <begin position="270"/>
        <end position="311"/>
    </location>
</feature>
<dbReference type="InterPro" id="IPR051834">
    <property type="entry name" value="RING_finger_E3_ligase"/>
</dbReference>
<dbReference type="OrthoDB" id="8062037at2759"/>
<dbReference type="CDD" id="cd16448">
    <property type="entry name" value="RING-H2"/>
    <property type="match status" value="1"/>
</dbReference>
<proteinExistence type="predicted"/>
<evidence type="ECO:0000313" key="7">
    <source>
        <dbReference type="EMBL" id="EPB86433.1"/>
    </source>
</evidence>
<dbReference type="InterPro" id="IPR013083">
    <property type="entry name" value="Znf_RING/FYVE/PHD"/>
</dbReference>
<feature type="compositionally biased region" description="Acidic residues" evidence="5">
    <location>
        <begin position="128"/>
        <end position="144"/>
    </location>
</feature>
<keyword evidence="1" id="KW-0479">Metal-binding</keyword>
<dbReference type="SMART" id="SM00184">
    <property type="entry name" value="RING"/>
    <property type="match status" value="1"/>
</dbReference>
<gene>
    <name evidence="7" type="ORF">HMPREF1544_06795</name>
</gene>
<evidence type="ECO:0000256" key="2">
    <source>
        <dbReference type="ARBA" id="ARBA00022771"/>
    </source>
</evidence>
<dbReference type="Gene3D" id="3.30.40.10">
    <property type="entry name" value="Zinc/RING finger domain, C3HC4 (zinc finger)"/>
    <property type="match status" value="1"/>
</dbReference>
<keyword evidence="8" id="KW-1185">Reference proteome</keyword>
<dbReference type="Proteomes" id="UP000014254">
    <property type="component" value="Unassembled WGS sequence"/>
</dbReference>
<dbReference type="SUPFAM" id="SSF57850">
    <property type="entry name" value="RING/U-box"/>
    <property type="match status" value="1"/>
</dbReference>
<reference evidence="8" key="1">
    <citation type="submission" date="2013-05" db="EMBL/GenBank/DDBJ databases">
        <title>The Genome sequence of Mucor circinelloides f. circinelloides 1006PhL.</title>
        <authorList>
            <consortium name="The Broad Institute Genomics Platform"/>
            <person name="Cuomo C."/>
            <person name="Earl A."/>
            <person name="Findley K."/>
            <person name="Lee S.C."/>
            <person name="Walker B."/>
            <person name="Young S."/>
            <person name="Zeng Q."/>
            <person name="Gargeya S."/>
            <person name="Fitzgerald M."/>
            <person name="Haas B."/>
            <person name="Abouelleil A."/>
            <person name="Allen A.W."/>
            <person name="Alvarado L."/>
            <person name="Arachchi H.M."/>
            <person name="Berlin A.M."/>
            <person name="Chapman S.B."/>
            <person name="Gainer-Dewar J."/>
            <person name="Goldberg J."/>
            <person name="Griggs A."/>
            <person name="Gujja S."/>
            <person name="Hansen M."/>
            <person name="Howarth C."/>
            <person name="Imamovic A."/>
            <person name="Ireland A."/>
            <person name="Larimer J."/>
            <person name="McCowan C."/>
            <person name="Murphy C."/>
            <person name="Pearson M."/>
            <person name="Poon T.W."/>
            <person name="Priest M."/>
            <person name="Roberts A."/>
            <person name="Saif S."/>
            <person name="Shea T."/>
            <person name="Sisk P."/>
            <person name="Sykes S."/>
            <person name="Wortman J."/>
            <person name="Nusbaum C."/>
            <person name="Birren B."/>
        </authorList>
    </citation>
    <scope>NUCLEOTIDE SEQUENCE [LARGE SCALE GENOMIC DNA]</scope>
    <source>
        <strain evidence="8">1006PhL</strain>
    </source>
</reference>
<name>S2JUH3_MUCC1</name>
<dbReference type="GO" id="GO:0005634">
    <property type="term" value="C:nucleus"/>
    <property type="evidence" value="ECO:0007669"/>
    <property type="project" value="TreeGrafter"/>
</dbReference>
<evidence type="ECO:0000256" key="5">
    <source>
        <dbReference type="SAM" id="MobiDB-lite"/>
    </source>
</evidence>
<sequence>MYNPLACTVCGSEIVDAIPIVNEESSEEEELQEFFSEIDLYYNTLAREQARDDANFSNFNDEEEEDDEEALEERCLFEQLSSMYSHPIARNFTSSSTNPFTAPSRPDTPINTTVYREIAERLGRGAEEAEAEVNEEEEEEDTEEGIISYNVRFEQRTMNELEQPHADRTWETSIVPEPETESLFHLPFARFGRLLDAMYSYRSDDESDEGDSEYHRRSFLDNLADILSNYTSETRQQQTPATPSKTVDTIVKSLQKSCLDSSDPLVHDECIICQEVFGTSIEVFHLPCQHIYHGVCIAKWFNVNTSCPICRHPADKEQQQNQTTQEGRQQQSTTAHLATSVSSSSSTPSLPSTSSFVSAIHEVDRLGWSDIQNVVEEENDPSATESDQSEDVVLDVWRNSDTDQSQDNEHDTDSDDDIVRNFERSISSVLSPRTLNTILNNHTDFRSERRDFHPSLNPMNFNTSSQYQTRSPRNRWYISGVHDDNDDDDDDPMLMDWVYNSSMDEVD</sequence>
<evidence type="ECO:0000313" key="8">
    <source>
        <dbReference type="Proteomes" id="UP000014254"/>
    </source>
</evidence>
<evidence type="ECO:0000256" key="4">
    <source>
        <dbReference type="PROSITE-ProRule" id="PRU00175"/>
    </source>
</evidence>
<feature type="compositionally biased region" description="Low complexity" evidence="5">
    <location>
        <begin position="319"/>
        <end position="353"/>
    </location>
</feature>
<dbReference type="PANTHER" id="PTHR45931:SF3">
    <property type="entry name" value="RING ZINC FINGER-CONTAINING PROTEIN"/>
    <property type="match status" value="1"/>
</dbReference>
<dbReference type="EMBL" id="KE123989">
    <property type="protein sequence ID" value="EPB86433.1"/>
    <property type="molecule type" value="Genomic_DNA"/>
</dbReference>
<organism evidence="7 8">
    <name type="scientific">Mucor circinelloides f. circinelloides (strain 1006PhL)</name>
    <name type="common">Mucormycosis agent</name>
    <name type="synonym">Calyptromyces circinelloides</name>
    <dbReference type="NCBI Taxonomy" id="1220926"/>
    <lineage>
        <taxon>Eukaryota</taxon>
        <taxon>Fungi</taxon>
        <taxon>Fungi incertae sedis</taxon>
        <taxon>Mucoromycota</taxon>
        <taxon>Mucoromycotina</taxon>
        <taxon>Mucoromycetes</taxon>
        <taxon>Mucorales</taxon>
        <taxon>Mucorineae</taxon>
        <taxon>Mucoraceae</taxon>
        <taxon>Mucor</taxon>
    </lineage>
</organism>
<feature type="region of interest" description="Disordered" evidence="5">
    <location>
        <begin position="318"/>
        <end position="353"/>
    </location>
</feature>
<dbReference type="PROSITE" id="PS50089">
    <property type="entry name" value="ZF_RING_2"/>
    <property type="match status" value="1"/>
</dbReference>
<dbReference type="STRING" id="1220926.S2JUH3"/>
<dbReference type="GO" id="GO:0008270">
    <property type="term" value="F:zinc ion binding"/>
    <property type="evidence" value="ECO:0007669"/>
    <property type="project" value="UniProtKB-KW"/>
</dbReference>
<dbReference type="GO" id="GO:0006511">
    <property type="term" value="P:ubiquitin-dependent protein catabolic process"/>
    <property type="evidence" value="ECO:0007669"/>
    <property type="project" value="TreeGrafter"/>
</dbReference>
<feature type="region of interest" description="Disordered" evidence="5">
    <location>
        <begin position="125"/>
        <end position="144"/>
    </location>
</feature>
<dbReference type="InterPro" id="IPR001841">
    <property type="entry name" value="Znf_RING"/>
</dbReference>
<accession>S2JUH3</accession>
<protein>
    <recommendedName>
        <fullName evidence="6">RING-type domain-containing protein</fullName>
    </recommendedName>
</protein>
<dbReference type="AlphaFoldDB" id="S2JUH3"/>
<keyword evidence="2 4" id="KW-0863">Zinc-finger</keyword>
<dbReference type="InParanoid" id="S2JUH3"/>
<dbReference type="PANTHER" id="PTHR45931">
    <property type="entry name" value="SI:CH211-59O9.10"/>
    <property type="match status" value="1"/>
</dbReference>
<dbReference type="eggNOG" id="KOG0800">
    <property type="taxonomic scope" value="Eukaryota"/>
</dbReference>
<dbReference type="GO" id="GO:0061630">
    <property type="term" value="F:ubiquitin protein ligase activity"/>
    <property type="evidence" value="ECO:0007669"/>
    <property type="project" value="TreeGrafter"/>
</dbReference>
<evidence type="ECO:0000256" key="1">
    <source>
        <dbReference type="ARBA" id="ARBA00022723"/>
    </source>
</evidence>